<keyword evidence="2" id="KW-0808">Transferase</keyword>
<name>A0A229UQ63_9BACL</name>
<sequence>MLNSQEAIRAYKEGRTDIVHSFRWLDYIVSAEERIVNLEHVKSLKELAQSNPVLDYVERSLQRLDSLKLSFWIREVLEEVLSWSEAAKGGTLRQRLAWQEQGIHLMAHNIGSAELYLRDADLKGKAAAAPKERHRVIHTLIATHGLVGQTIRGEVSLSEHEPLVRLVEEGLVTGTELRQLLMPLNECIIAAVSGELWEQLRQEAEQVIDRIVQGDLTSPMPLKERLRRLRTTSIERGESFENAYARLQEQHPAILDALQVMNHATLWYVEAALSEFSFEQFIQIIGLAVIGAQAGNASAEHISFERLMNTMYYDYKGQKKMNVYKKRMIEAYLNELTFDQLLRKQWPANTHLTCRVEASGSQVRTVYVDFVFSPAAQKLIEFCVEAEKSPLYEKAVLMLYDLFGLRRDAYDRFHNEEEYLATMNQTSDYKQVILDYVVGDQVVDIGPGGGVLLDLMEERLPDKHAIGIDISQNVIEALERKKQLEQRRWTVLKGDALQLKTYVEAGRIGTVIFSSILHELYSYIEYEGSRFNHKTVAAALRSAFDVLSSGGRIIIRDGIMSEPAEQRRRIRFKEPDGMAWLERYAQDFAGRRIQFERLGPNEAMLPINDAMEFLFTYTWGEQAYVHEVQEQFGYFTPTEFHSFIQETLGADAQIIESRHYLQDGYTEALSSRIDFMDDRSNPASLPDSTCFLVIEKL</sequence>
<comment type="caution">
    <text evidence="2">The sequence shown here is derived from an EMBL/GenBank/DDBJ whole genome shotgun (WGS) entry which is preliminary data.</text>
</comment>
<dbReference type="SUPFAM" id="SSF53335">
    <property type="entry name" value="S-adenosyl-L-methionine-dependent methyltransferases"/>
    <property type="match status" value="1"/>
</dbReference>
<dbReference type="Gene3D" id="3.40.50.150">
    <property type="entry name" value="Vaccinia Virus protein VP39"/>
    <property type="match status" value="1"/>
</dbReference>
<dbReference type="AlphaFoldDB" id="A0A229UQ63"/>
<organism evidence="2 3">
    <name type="scientific">Paenibacillus rigui</name>
    <dbReference type="NCBI Taxonomy" id="554312"/>
    <lineage>
        <taxon>Bacteria</taxon>
        <taxon>Bacillati</taxon>
        <taxon>Bacillota</taxon>
        <taxon>Bacilli</taxon>
        <taxon>Bacillales</taxon>
        <taxon>Paenibacillaceae</taxon>
        <taxon>Paenibacillus</taxon>
    </lineage>
</organism>
<dbReference type="Pfam" id="PF13847">
    <property type="entry name" value="Methyltransf_31"/>
    <property type="match status" value="1"/>
</dbReference>
<evidence type="ECO:0000313" key="2">
    <source>
        <dbReference type="EMBL" id="OXM85568.1"/>
    </source>
</evidence>
<dbReference type="InterPro" id="IPR029063">
    <property type="entry name" value="SAM-dependent_MTases_sf"/>
</dbReference>
<dbReference type="NCBIfam" id="NF005379">
    <property type="entry name" value="PRK06922.1"/>
    <property type="match status" value="1"/>
</dbReference>
<dbReference type="EMBL" id="NMQW01000020">
    <property type="protein sequence ID" value="OXM85568.1"/>
    <property type="molecule type" value="Genomic_DNA"/>
</dbReference>
<proteinExistence type="predicted"/>
<gene>
    <name evidence="2" type="ORF">CF651_14350</name>
</gene>
<dbReference type="CDD" id="cd02440">
    <property type="entry name" value="AdoMet_MTases"/>
    <property type="match status" value="1"/>
</dbReference>
<dbReference type="GO" id="GO:0032259">
    <property type="term" value="P:methylation"/>
    <property type="evidence" value="ECO:0007669"/>
    <property type="project" value="UniProtKB-KW"/>
</dbReference>
<keyword evidence="3" id="KW-1185">Reference proteome</keyword>
<reference evidence="2 3" key="1">
    <citation type="submission" date="2017-07" db="EMBL/GenBank/DDBJ databases">
        <title>Genome sequencing and assembly of Paenibacillus rigui.</title>
        <authorList>
            <person name="Mayilraj S."/>
        </authorList>
    </citation>
    <scope>NUCLEOTIDE SEQUENCE [LARGE SCALE GENOMIC DNA]</scope>
    <source>
        <strain evidence="2 3">JCM 16352</strain>
    </source>
</reference>
<evidence type="ECO:0000313" key="3">
    <source>
        <dbReference type="Proteomes" id="UP000215509"/>
    </source>
</evidence>
<feature type="domain" description="Methyltransferase" evidence="1">
    <location>
        <begin position="439"/>
        <end position="559"/>
    </location>
</feature>
<evidence type="ECO:0000259" key="1">
    <source>
        <dbReference type="Pfam" id="PF13847"/>
    </source>
</evidence>
<dbReference type="Proteomes" id="UP000215509">
    <property type="component" value="Unassembled WGS sequence"/>
</dbReference>
<dbReference type="InterPro" id="IPR025714">
    <property type="entry name" value="Methyltranfer_dom"/>
</dbReference>
<dbReference type="GO" id="GO:0008168">
    <property type="term" value="F:methyltransferase activity"/>
    <property type="evidence" value="ECO:0007669"/>
    <property type="project" value="UniProtKB-KW"/>
</dbReference>
<dbReference type="OrthoDB" id="5106431at2"/>
<keyword evidence="2" id="KW-0489">Methyltransferase</keyword>
<dbReference type="RefSeq" id="WP_094015559.1">
    <property type="nucleotide sequence ID" value="NZ_NMQW01000020.1"/>
</dbReference>
<protein>
    <submittedName>
        <fullName evidence="2">SAM-dependent methyltransferase</fullName>
    </submittedName>
</protein>
<accession>A0A229UQ63</accession>